<organism evidence="1 2">
    <name type="scientific">Agrobacterium tumefaciens</name>
    <dbReference type="NCBI Taxonomy" id="358"/>
    <lineage>
        <taxon>Bacteria</taxon>
        <taxon>Pseudomonadati</taxon>
        <taxon>Pseudomonadota</taxon>
        <taxon>Alphaproteobacteria</taxon>
        <taxon>Hyphomicrobiales</taxon>
        <taxon>Rhizobiaceae</taxon>
        <taxon>Rhizobium/Agrobacterium group</taxon>
        <taxon>Agrobacterium</taxon>
        <taxon>Agrobacterium tumefaciens complex</taxon>
    </lineage>
</organism>
<gene>
    <name evidence="1" type="ORF">EXN61_21975</name>
</gene>
<protein>
    <submittedName>
        <fullName evidence="1">Uncharacterized protein</fullName>
    </submittedName>
</protein>
<comment type="caution">
    <text evidence="1">The sequence shown here is derived from an EMBL/GenBank/DDBJ whole genome shotgun (WGS) entry which is preliminary data.</text>
</comment>
<proteinExistence type="predicted"/>
<evidence type="ECO:0000313" key="1">
    <source>
        <dbReference type="EMBL" id="TRB03527.1"/>
    </source>
</evidence>
<dbReference type="EMBL" id="SGOE01000008">
    <property type="protein sequence ID" value="TRB03527.1"/>
    <property type="molecule type" value="Genomic_DNA"/>
</dbReference>
<name>A0A546XS20_AGRTU</name>
<evidence type="ECO:0000313" key="2">
    <source>
        <dbReference type="Proteomes" id="UP000317023"/>
    </source>
</evidence>
<sequence>MDQAEKVANAIRGYVDAWAADWLRRGMGVLPESERWVSEHEMRERFVDAHARRIAIGMTEDEREAVQAERREASASFGKGLATCERLGIVERDPAPLSTSIRLA</sequence>
<accession>A0A546XS20</accession>
<dbReference type="AlphaFoldDB" id="A0A546XS20"/>
<dbReference type="Proteomes" id="UP000317023">
    <property type="component" value="Unassembled WGS sequence"/>
</dbReference>
<reference evidence="1 2" key="1">
    <citation type="journal article" date="2019" name="Appl. Microbiol. Biotechnol.">
        <title>Differential efficiency of wild type rhizogenic strains for rol gene transformation of plants.</title>
        <authorList>
            <person name="Desmet S."/>
            <person name="De Keyser E."/>
            <person name="Van Vaerenbergh J."/>
            <person name="Baeyen S."/>
            <person name="Van Huylenbroeck J."/>
            <person name="Geelen D."/>
            <person name="Dhooghe E."/>
        </authorList>
    </citation>
    <scope>NUCLEOTIDE SEQUENCE [LARGE SCALE GENOMIC DNA]</scope>
    <source>
        <strain evidence="1 2">MAFF210266</strain>
    </source>
</reference>
<dbReference type="RefSeq" id="WP_142859211.1">
    <property type="nucleotide sequence ID" value="NZ_SGOE01000008.1"/>
</dbReference>